<dbReference type="Gene3D" id="1.25.10.10">
    <property type="entry name" value="Leucine-rich Repeat Variant"/>
    <property type="match status" value="2"/>
</dbReference>
<evidence type="ECO:0000313" key="3">
    <source>
        <dbReference type="Proteomes" id="UP001140949"/>
    </source>
</evidence>
<dbReference type="GO" id="GO:0000226">
    <property type="term" value="P:microtubule cytoskeleton organization"/>
    <property type="evidence" value="ECO:0007669"/>
    <property type="project" value="TreeGrafter"/>
</dbReference>
<dbReference type="AlphaFoldDB" id="A0AAX6IBE4"/>
<dbReference type="Proteomes" id="UP001140949">
    <property type="component" value="Unassembled WGS sequence"/>
</dbReference>
<organism evidence="2 3">
    <name type="scientific">Iris pallida</name>
    <name type="common">Sweet iris</name>
    <dbReference type="NCBI Taxonomy" id="29817"/>
    <lineage>
        <taxon>Eukaryota</taxon>
        <taxon>Viridiplantae</taxon>
        <taxon>Streptophyta</taxon>
        <taxon>Embryophyta</taxon>
        <taxon>Tracheophyta</taxon>
        <taxon>Spermatophyta</taxon>
        <taxon>Magnoliopsida</taxon>
        <taxon>Liliopsida</taxon>
        <taxon>Asparagales</taxon>
        <taxon>Iridaceae</taxon>
        <taxon>Iridoideae</taxon>
        <taxon>Irideae</taxon>
        <taxon>Iris</taxon>
    </lineage>
</organism>
<accession>A0AAX6IBE4</accession>
<reference evidence="2" key="2">
    <citation type="submission" date="2023-04" db="EMBL/GenBank/DDBJ databases">
        <authorList>
            <person name="Bruccoleri R.E."/>
            <person name="Oakeley E.J."/>
            <person name="Faust A.-M."/>
            <person name="Dessus-Babus S."/>
            <person name="Altorfer M."/>
            <person name="Burckhardt D."/>
            <person name="Oertli M."/>
            <person name="Naumann U."/>
            <person name="Petersen F."/>
            <person name="Wong J."/>
        </authorList>
    </citation>
    <scope>NUCLEOTIDE SEQUENCE</scope>
    <source>
        <strain evidence="2">GSM-AAB239-AS_SAM_17_03QT</strain>
        <tissue evidence="2">Leaf</tissue>
    </source>
</reference>
<dbReference type="SMART" id="SM01349">
    <property type="entry name" value="TOG"/>
    <property type="match status" value="2"/>
</dbReference>
<dbReference type="Pfam" id="PF21040">
    <property type="entry name" value="CEP104-like_TOG"/>
    <property type="match status" value="1"/>
</dbReference>
<comment type="caution">
    <text evidence="2">The sequence shown here is derived from an EMBL/GenBank/DDBJ whole genome shotgun (WGS) entry which is preliminary data.</text>
</comment>
<proteinExistence type="predicted"/>
<evidence type="ECO:0000313" key="2">
    <source>
        <dbReference type="EMBL" id="KAJ6850566.1"/>
    </source>
</evidence>
<dbReference type="GO" id="GO:0005881">
    <property type="term" value="C:cytoplasmic microtubule"/>
    <property type="evidence" value="ECO:0007669"/>
    <property type="project" value="TreeGrafter"/>
</dbReference>
<protein>
    <submittedName>
        <fullName evidence="2">CLIP-associated protein</fullName>
    </submittedName>
</protein>
<name>A0AAX6IBE4_IRIPA</name>
<dbReference type="GO" id="GO:0008017">
    <property type="term" value="F:microtubule binding"/>
    <property type="evidence" value="ECO:0007669"/>
    <property type="project" value="TreeGrafter"/>
</dbReference>
<dbReference type="GO" id="GO:0000278">
    <property type="term" value="P:mitotic cell cycle"/>
    <property type="evidence" value="ECO:0007669"/>
    <property type="project" value="UniProtKB-ARBA"/>
</dbReference>
<dbReference type="InterPro" id="IPR034085">
    <property type="entry name" value="TOG"/>
</dbReference>
<dbReference type="PANTHER" id="PTHR21567:SF9">
    <property type="entry name" value="CLIP-ASSOCIATING PROTEIN"/>
    <property type="match status" value="1"/>
</dbReference>
<dbReference type="SUPFAM" id="SSF48371">
    <property type="entry name" value="ARM repeat"/>
    <property type="match status" value="1"/>
</dbReference>
<dbReference type="PANTHER" id="PTHR21567">
    <property type="entry name" value="CLASP"/>
    <property type="match status" value="1"/>
</dbReference>
<keyword evidence="3" id="KW-1185">Reference proteome</keyword>
<reference evidence="2" key="1">
    <citation type="journal article" date="2023" name="GigaByte">
        <title>Genome assembly of the bearded iris, Iris pallida Lam.</title>
        <authorList>
            <person name="Bruccoleri R.E."/>
            <person name="Oakeley E.J."/>
            <person name="Faust A.M.E."/>
            <person name="Altorfer M."/>
            <person name="Dessus-Babus S."/>
            <person name="Burckhardt D."/>
            <person name="Oertli M."/>
            <person name="Naumann U."/>
            <person name="Petersen F."/>
            <person name="Wong J."/>
        </authorList>
    </citation>
    <scope>NUCLEOTIDE SEQUENCE</scope>
    <source>
        <strain evidence="2">GSM-AAB239-AS_SAM_17_03QT</strain>
    </source>
</reference>
<sequence>MPSYMDGPASLGDALSDGLNPSSDWVARVSAFNYLRNLLQQGPKGVQEVTQNFEKVMKLFFRHLDDPHHKVAQASLSTLAEIIPACRKMFESYLERILPYVFSRLIDPKELVRQPCCTTLEIVGKTYSVDSLLPALLRSLDEQRSPKAKLAVIDFANKSVNKHATNSDGYSNSGFLKLWLAKLAPLINDKNTKLKEASISGIISVYTHFDSAAVLNFILSLSIQEQNSLRRALKQYTPRIEVDLMNFLQSKRERQRSKSLYDQSDVGGTSSEEGYFGSSKMIHLLGRYSAGSVDSDGGRKWSSMQESTRMDTSIGLATSDETKHPYHNLELDSDTNVLVHKSRELKCDANIALECSGTRTSYREKEDCSNECDSSLETPRLDINRFVSYNGTRASGLTLSDENMQDILMQEKLSSVNNNRQEDIGPSIPQILHQICNDNNDNATLNKCEALQQLVEASTVNNSAVWNKYFNQILTAVLEVLDDPDSSTRELALSLIAGMINNQKEAMEDSVEIVIEKLLHATKDLVPKVSNEANQCLSTILAQYNPFRCLAVIVPLLVSDDEKTLVVCINCLTKLVGRLSQEELMTQLPSFLPAVFDAFRNQSPDVRKTVVFCLVDIYIMLGKAFLPYLEGLSSTQLRLVTMYANRISQARSGTTIDANHG</sequence>
<gene>
    <name evidence="2" type="ORF">M6B38_263505</name>
</gene>
<dbReference type="InterPro" id="IPR016024">
    <property type="entry name" value="ARM-type_fold"/>
</dbReference>
<dbReference type="EMBL" id="JANAVB010002796">
    <property type="protein sequence ID" value="KAJ6850566.1"/>
    <property type="molecule type" value="Genomic_DNA"/>
</dbReference>
<evidence type="ECO:0000259" key="1">
    <source>
        <dbReference type="SMART" id="SM01349"/>
    </source>
</evidence>
<feature type="domain" description="TOG" evidence="1">
    <location>
        <begin position="3"/>
        <end position="242"/>
    </location>
</feature>
<dbReference type="InterPro" id="IPR011989">
    <property type="entry name" value="ARM-like"/>
</dbReference>
<dbReference type="GO" id="GO:0005819">
    <property type="term" value="C:spindle"/>
    <property type="evidence" value="ECO:0007669"/>
    <property type="project" value="UniProtKB-ARBA"/>
</dbReference>
<feature type="domain" description="TOG" evidence="1">
    <location>
        <begin position="415"/>
        <end position="653"/>
    </location>
</feature>